<sequence>MITVATVLWQGDFKPSKYVHPGYDPEWVQKVCNMVARNLSLEYELELFRNDLPIKGDRILYLDLDIVITSDLTVLLEYAWDAEIMICSPFGTDRGNWKKEKKVFGYNSSVMVFKNPITFQIWKKFIQRPKYWMNTYRSDQDYMKVNFPDFPMFPDKWICKTDTYITKGNGKMTGQSSSTMSCRDSSTSQRPRPCSTRERPTRSSRPATC</sequence>
<proteinExistence type="predicted"/>
<feature type="compositionally biased region" description="Low complexity" evidence="1">
    <location>
        <begin position="176"/>
        <end position="194"/>
    </location>
</feature>
<accession>A0A0F8WZR3</accession>
<protein>
    <recommendedName>
        <fullName evidence="3">Nucleotide-diphospho-sugar transferase domain-containing protein</fullName>
    </recommendedName>
</protein>
<evidence type="ECO:0000313" key="2">
    <source>
        <dbReference type="EMBL" id="KKK62148.1"/>
    </source>
</evidence>
<feature type="region of interest" description="Disordered" evidence="1">
    <location>
        <begin position="170"/>
        <end position="209"/>
    </location>
</feature>
<organism evidence="2">
    <name type="scientific">marine sediment metagenome</name>
    <dbReference type="NCBI Taxonomy" id="412755"/>
    <lineage>
        <taxon>unclassified sequences</taxon>
        <taxon>metagenomes</taxon>
        <taxon>ecological metagenomes</taxon>
    </lineage>
</organism>
<evidence type="ECO:0000256" key="1">
    <source>
        <dbReference type="SAM" id="MobiDB-lite"/>
    </source>
</evidence>
<comment type="caution">
    <text evidence="2">The sequence shown here is derived from an EMBL/GenBank/DDBJ whole genome shotgun (WGS) entry which is preliminary data.</text>
</comment>
<dbReference type="AlphaFoldDB" id="A0A0F8WZR3"/>
<dbReference type="Gene3D" id="3.90.550.10">
    <property type="entry name" value="Spore Coat Polysaccharide Biosynthesis Protein SpsA, Chain A"/>
    <property type="match status" value="1"/>
</dbReference>
<dbReference type="SUPFAM" id="SSF53448">
    <property type="entry name" value="Nucleotide-diphospho-sugar transferases"/>
    <property type="match status" value="1"/>
</dbReference>
<evidence type="ECO:0008006" key="3">
    <source>
        <dbReference type="Google" id="ProtNLM"/>
    </source>
</evidence>
<name>A0A0F8WZR3_9ZZZZ</name>
<gene>
    <name evidence="2" type="ORF">LCGC14_3007220</name>
</gene>
<dbReference type="InterPro" id="IPR029044">
    <property type="entry name" value="Nucleotide-diphossugar_trans"/>
</dbReference>
<dbReference type="EMBL" id="LAZR01062138">
    <property type="protein sequence ID" value="KKK62148.1"/>
    <property type="molecule type" value="Genomic_DNA"/>
</dbReference>
<reference evidence="2" key="1">
    <citation type="journal article" date="2015" name="Nature">
        <title>Complex archaea that bridge the gap between prokaryotes and eukaryotes.</title>
        <authorList>
            <person name="Spang A."/>
            <person name="Saw J.H."/>
            <person name="Jorgensen S.L."/>
            <person name="Zaremba-Niedzwiedzka K."/>
            <person name="Martijn J."/>
            <person name="Lind A.E."/>
            <person name="van Eijk R."/>
            <person name="Schleper C."/>
            <person name="Guy L."/>
            <person name="Ettema T.J."/>
        </authorList>
    </citation>
    <scope>NUCLEOTIDE SEQUENCE</scope>
</reference>